<sequence>MYNSDLQFLRFALQAASKSRPNFAHHLGMLNFRTLVKNASAQQLFQYRTRGVLALKLFICEYLATLVAGFSYHTAVKSNALHSKPQQYILLTHWPDIHEDQSPDLLYLFMGIFDIHAQSVAATWTFGVFAPIVDAVIAGVNKHLKKEGTSI</sequence>
<proteinExistence type="predicted"/>
<dbReference type="AlphaFoldDB" id="A0AAW0A5G5"/>
<name>A0AAW0A5G5_9AGAR</name>
<dbReference type="Proteomes" id="UP001362999">
    <property type="component" value="Unassembled WGS sequence"/>
</dbReference>
<evidence type="ECO:0000313" key="2">
    <source>
        <dbReference type="Proteomes" id="UP001362999"/>
    </source>
</evidence>
<gene>
    <name evidence="1" type="ORF">R3P38DRAFT_1815613</name>
</gene>
<comment type="caution">
    <text evidence="1">The sequence shown here is derived from an EMBL/GenBank/DDBJ whole genome shotgun (WGS) entry which is preliminary data.</text>
</comment>
<keyword evidence="2" id="KW-1185">Reference proteome</keyword>
<accession>A0AAW0A5G5</accession>
<protein>
    <submittedName>
        <fullName evidence="1">Uncharacterized protein</fullName>
    </submittedName>
</protein>
<evidence type="ECO:0000313" key="1">
    <source>
        <dbReference type="EMBL" id="KAK7001052.1"/>
    </source>
</evidence>
<reference evidence="1 2" key="1">
    <citation type="journal article" date="2024" name="J Genomics">
        <title>Draft genome sequencing and assembly of Favolaschia claudopus CIRM-BRFM 2984 isolated from oak limbs.</title>
        <authorList>
            <person name="Navarro D."/>
            <person name="Drula E."/>
            <person name="Chaduli D."/>
            <person name="Cazenave R."/>
            <person name="Ahrendt S."/>
            <person name="Wang J."/>
            <person name="Lipzen A."/>
            <person name="Daum C."/>
            <person name="Barry K."/>
            <person name="Grigoriev I.V."/>
            <person name="Favel A."/>
            <person name="Rosso M.N."/>
            <person name="Martin F."/>
        </authorList>
    </citation>
    <scope>NUCLEOTIDE SEQUENCE [LARGE SCALE GENOMIC DNA]</scope>
    <source>
        <strain evidence="1 2">CIRM-BRFM 2984</strain>
    </source>
</reference>
<organism evidence="1 2">
    <name type="scientific">Favolaschia claudopus</name>
    <dbReference type="NCBI Taxonomy" id="2862362"/>
    <lineage>
        <taxon>Eukaryota</taxon>
        <taxon>Fungi</taxon>
        <taxon>Dikarya</taxon>
        <taxon>Basidiomycota</taxon>
        <taxon>Agaricomycotina</taxon>
        <taxon>Agaricomycetes</taxon>
        <taxon>Agaricomycetidae</taxon>
        <taxon>Agaricales</taxon>
        <taxon>Marasmiineae</taxon>
        <taxon>Mycenaceae</taxon>
        <taxon>Favolaschia</taxon>
    </lineage>
</organism>
<dbReference type="EMBL" id="JAWWNJ010000085">
    <property type="protein sequence ID" value="KAK7001052.1"/>
    <property type="molecule type" value="Genomic_DNA"/>
</dbReference>